<dbReference type="PANTHER" id="PTHR12811">
    <property type="entry name" value="VACUOLAR PROTEIN SORTING VPS16"/>
    <property type="match status" value="1"/>
</dbReference>
<dbReference type="GO" id="GO:0016197">
    <property type="term" value="P:endosomal transport"/>
    <property type="evidence" value="ECO:0007669"/>
    <property type="project" value="TreeGrafter"/>
</dbReference>
<dbReference type="AlphaFoldDB" id="A0A1B5L443"/>
<dbReference type="Gene3D" id="2.130.10.10">
    <property type="entry name" value="YVTN repeat-like/Quinoprotein amine dehydrogenase"/>
    <property type="match status" value="1"/>
</dbReference>
<evidence type="ECO:0000313" key="2">
    <source>
        <dbReference type="EMBL" id="GAO18282.1"/>
    </source>
</evidence>
<dbReference type="GO" id="GO:0030897">
    <property type="term" value="C:HOPS complex"/>
    <property type="evidence" value="ECO:0007669"/>
    <property type="project" value="TreeGrafter"/>
</dbReference>
<sequence length="315" mass="34814">MMDILHARADWESVGDKWFRKTQQYTEVFDQDLDLDSYLVVGAPYAGALALWQDDSKLQAHQPGRSSKPSIDIYSLAGKKLRAIPWDKGHIKSLGWSEDESLLVVTADGNVRCYNLQGDFSNFTLGHGADNYGVESCRFYDSGMVALLGNNTLVTVSSYSEPRPRLLATIPEGEIHSWAIISPNNTLSRSVEVLISIGTTVYVVDATDCEDKFLDSGPFSHISVSPDGRYINLYANVGIAHIISSDFQEKLFEHNSDSQTPPKYVEWCASDALIAWEDEVHIIGPGDVSSSYIYDSTRVHVISGMLELGTHLVGT</sequence>
<dbReference type="GO" id="GO:0006886">
    <property type="term" value="P:intracellular protein transport"/>
    <property type="evidence" value="ECO:0007669"/>
    <property type="project" value="InterPro"/>
</dbReference>
<dbReference type="Pfam" id="PF04841">
    <property type="entry name" value="Vps16_N"/>
    <property type="match status" value="1"/>
</dbReference>
<organism evidence="2 3">
    <name type="scientific">Ustilaginoidea virens</name>
    <name type="common">Rice false smut fungus</name>
    <name type="synonym">Villosiclava virens</name>
    <dbReference type="NCBI Taxonomy" id="1159556"/>
    <lineage>
        <taxon>Eukaryota</taxon>
        <taxon>Fungi</taxon>
        <taxon>Dikarya</taxon>
        <taxon>Ascomycota</taxon>
        <taxon>Pezizomycotina</taxon>
        <taxon>Sordariomycetes</taxon>
        <taxon>Hypocreomycetidae</taxon>
        <taxon>Hypocreales</taxon>
        <taxon>Clavicipitaceae</taxon>
        <taxon>Ustilaginoidea</taxon>
    </lineage>
</organism>
<accession>A0A1B5L443</accession>
<dbReference type="PANTHER" id="PTHR12811:SF0">
    <property type="entry name" value="VACUOLAR PROTEIN SORTING-ASSOCIATED PROTEIN 16 HOMOLOG"/>
    <property type="match status" value="1"/>
</dbReference>
<dbReference type="InterPro" id="IPR006926">
    <property type="entry name" value="Vps16_N"/>
</dbReference>
<feature type="domain" description="Vps16 N-terminal" evidence="1">
    <location>
        <begin position="9"/>
        <end position="299"/>
    </location>
</feature>
<proteinExistence type="predicted"/>
<gene>
    <name evidence="2" type="ORF">UVI_02023170</name>
</gene>
<reference evidence="3" key="1">
    <citation type="journal article" date="2016" name="Genome Announc.">
        <title>Genome sequence of Ustilaginoidea virens IPU010, a rice pathogenic fungus causing false smut.</title>
        <authorList>
            <person name="Kumagai T."/>
            <person name="Ishii T."/>
            <person name="Terai G."/>
            <person name="Umemura M."/>
            <person name="Machida M."/>
            <person name="Asai K."/>
        </authorList>
    </citation>
    <scope>NUCLEOTIDE SEQUENCE [LARGE SCALE GENOMIC DNA]</scope>
    <source>
        <strain evidence="3">IPU010</strain>
    </source>
</reference>
<dbReference type="InterPro" id="IPR015943">
    <property type="entry name" value="WD40/YVTN_repeat-like_dom_sf"/>
</dbReference>
<dbReference type="InterPro" id="IPR016534">
    <property type="entry name" value="VPS16"/>
</dbReference>
<dbReference type="SUPFAM" id="SSF82171">
    <property type="entry name" value="DPP6 N-terminal domain-like"/>
    <property type="match status" value="1"/>
</dbReference>
<dbReference type="Proteomes" id="UP000054053">
    <property type="component" value="Unassembled WGS sequence"/>
</dbReference>
<dbReference type="EMBL" id="BBTG02000009">
    <property type="protein sequence ID" value="GAO18282.1"/>
    <property type="molecule type" value="Genomic_DNA"/>
</dbReference>
<dbReference type="GO" id="GO:0042144">
    <property type="term" value="P:vacuole fusion, non-autophagic"/>
    <property type="evidence" value="ECO:0007669"/>
    <property type="project" value="TreeGrafter"/>
</dbReference>
<dbReference type="GO" id="GO:0005768">
    <property type="term" value="C:endosome"/>
    <property type="evidence" value="ECO:0007669"/>
    <property type="project" value="TreeGrafter"/>
</dbReference>
<name>A0A1B5L443_USTVR</name>
<protein>
    <recommendedName>
        <fullName evidence="1">Vps16 N-terminal domain-containing protein</fullName>
    </recommendedName>
</protein>
<dbReference type="GO" id="GO:0003779">
    <property type="term" value="F:actin binding"/>
    <property type="evidence" value="ECO:0007669"/>
    <property type="project" value="TreeGrafter"/>
</dbReference>
<evidence type="ECO:0000259" key="1">
    <source>
        <dbReference type="Pfam" id="PF04841"/>
    </source>
</evidence>
<comment type="caution">
    <text evidence="2">The sequence shown here is derived from an EMBL/GenBank/DDBJ whole genome shotgun (WGS) entry which is preliminary data.</text>
</comment>
<evidence type="ECO:0000313" key="3">
    <source>
        <dbReference type="Proteomes" id="UP000054053"/>
    </source>
</evidence>